<evidence type="ECO:0000259" key="5">
    <source>
        <dbReference type="SMART" id="SM00642"/>
    </source>
</evidence>
<dbReference type="SUPFAM" id="SSF51011">
    <property type="entry name" value="Glycosyl hydrolase domain"/>
    <property type="match status" value="1"/>
</dbReference>
<dbReference type="EMBL" id="JBHRTI010000004">
    <property type="protein sequence ID" value="MFC3148190.1"/>
    <property type="molecule type" value="Genomic_DNA"/>
</dbReference>
<gene>
    <name evidence="6" type="primary">glgX</name>
    <name evidence="6" type="ORF">ACFOEN_11100</name>
</gene>
<dbReference type="Gene3D" id="2.60.40.10">
    <property type="entry name" value="Immunoglobulins"/>
    <property type="match status" value="1"/>
</dbReference>
<sequence>MSVHLPQQLEPGRHEPFGSLARDCGVNFAVFSQHAQRMELCVFDADGVRELRRYPLYGPHDSVWHGFLPGVGAGLVYGFRAHGPYEPWNGHRFNANKLLLDPYAQEIVGHFTWRAEHHGYELGHPDGPRSFDTRDNALHALKARVTEPPPASASPRLNAPRIPLPELVLYEMHVKGFSMQREDVPKPLRGTYAGLAHPASIAHLKRLGVNAVSLLPVHYRIDEPGLGDRSLTNYWGYNTLGFFAPDPRLAQHRGDPSAVNAEFRSMVAALHAAGIEVILDVVYNHTPEGNEYGPTLSFRGLDNASWYRLTPDDRSRCENLTGCGNTVNVAHPFITQFVLDSLRYWVQVMGVDGFRFDLAPVLGRTRHGYDANAAFFTAMRQDPVLSQVHLIAEPWDAGYDGYQLGHFPGRFMEWNDKFRDTVRRYWLNREVSRGEFARRFTASSDVFHHGTRLPTASINFLSVHDGYTLADLTSYSRKHNEANGENNRDGRDGEPAANFGAEGPSDDAAIRAQRRRVRAAMLTTLLLAQGTPMLLAGDEVSNSQSGNNNAYCQDNATGWVGWDPQPDEDFSALIHTLTSLRLQHAALRHERWFCGEDVVLPERSVQWFAPSGRAMQPHDWHEHGQHAFACRIQSRADAQTPPEQWLIVFNPETAALPFTLPPGAWRVVLDSAAEIQPGFAPPAPGPVSIPAQAVVLLRA</sequence>
<protein>
    <submittedName>
        <fullName evidence="6">Glycogen debranching protein GlgX</fullName>
        <ecNumber evidence="6">3.2.1.196</ecNumber>
    </submittedName>
</protein>
<dbReference type="CDD" id="cd02856">
    <property type="entry name" value="E_set_GDE_Isoamylase_N"/>
    <property type="match status" value="1"/>
</dbReference>
<dbReference type="SUPFAM" id="SSF81296">
    <property type="entry name" value="E set domains"/>
    <property type="match status" value="1"/>
</dbReference>
<dbReference type="InterPro" id="IPR004193">
    <property type="entry name" value="Glyco_hydro_13_N"/>
</dbReference>
<evidence type="ECO:0000313" key="7">
    <source>
        <dbReference type="Proteomes" id="UP001595556"/>
    </source>
</evidence>
<dbReference type="InterPro" id="IPR013783">
    <property type="entry name" value="Ig-like_fold"/>
</dbReference>
<evidence type="ECO:0000256" key="4">
    <source>
        <dbReference type="SAM" id="MobiDB-lite"/>
    </source>
</evidence>
<dbReference type="Proteomes" id="UP001595556">
    <property type="component" value="Unassembled WGS sequence"/>
</dbReference>
<dbReference type="NCBIfam" id="TIGR02100">
    <property type="entry name" value="glgX_debranch"/>
    <property type="match status" value="1"/>
</dbReference>
<comment type="similarity">
    <text evidence="1">Belongs to the glycosyl hydrolase 13 family.</text>
</comment>
<keyword evidence="2 6" id="KW-0378">Hydrolase</keyword>
<feature type="compositionally biased region" description="Basic and acidic residues" evidence="4">
    <location>
        <begin position="479"/>
        <end position="494"/>
    </location>
</feature>
<dbReference type="InterPro" id="IPR044505">
    <property type="entry name" value="GlgX_Isoamylase_N_E_set"/>
</dbReference>
<feature type="region of interest" description="Disordered" evidence="4">
    <location>
        <begin position="479"/>
        <end position="504"/>
    </location>
</feature>
<dbReference type="PANTHER" id="PTHR43002">
    <property type="entry name" value="GLYCOGEN DEBRANCHING ENZYME"/>
    <property type="match status" value="1"/>
</dbReference>
<dbReference type="Gene3D" id="2.60.40.1180">
    <property type="entry name" value="Golgi alpha-mannosidase II"/>
    <property type="match status" value="1"/>
</dbReference>
<dbReference type="InterPro" id="IPR011837">
    <property type="entry name" value="Glycogen_debranch_GlgX"/>
</dbReference>
<dbReference type="SMART" id="SM00642">
    <property type="entry name" value="Aamy"/>
    <property type="match status" value="1"/>
</dbReference>
<dbReference type="Gene3D" id="3.20.20.80">
    <property type="entry name" value="Glycosidases"/>
    <property type="match status" value="1"/>
</dbReference>
<dbReference type="GO" id="GO:0120549">
    <property type="term" value="F:limit dextrin alpha-1,6-maltotetraose-hydrolase activity"/>
    <property type="evidence" value="ECO:0007669"/>
    <property type="project" value="UniProtKB-EC"/>
</dbReference>
<dbReference type="RefSeq" id="WP_377303896.1">
    <property type="nucleotide sequence ID" value="NZ_CP180191.1"/>
</dbReference>
<dbReference type="EC" id="3.2.1.196" evidence="6"/>
<reference evidence="7" key="1">
    <citation type="journal article" date="2019" name="Int. J. Syst. Evol. Microbiol.">
        <title>The Global Catalogue of Microorganisms (GCM) 10K type strain sequencing project: providing services to taxonomists for standard genome sequencing and annotation.</title>
        <authorList>
            <consortium name="The Broad Institute Genomics Platform"/>
            <consortium name="The Broad Institute Genome Sequencing Center for Infectious Disease"/>
            <person name="Wu L."/>
            <person name="Ma J."/>
        </authorList>
    </citation>
    <scope>NUCLEOTIDE SEQUENCE [LARGE SCALE GENOMIC DNA]</scope>
    <source>
        <strain evidence="7">KCTC 52168</strain>
    </source>
</reference>
<evidence type="ECO:0000256" key="3">
    <source>
        <dbReference type="ARBA" id="ARBA00023295"/>
    </source>
</evidence>
<proteinExistence type="inferred from homology"/>
<dbReference type="InterPro" id="IPR013780">
    <property type="entry name" value="Glyco_hydro_b"/>
</dbReference>
<dbReference type="CDD" id="cd11326">
    <property type="entry name" value="AmyAc_Glg_debranch"/>
    <property type="match status" value="1"/>
</dbReference>
<comment type="caution">
    <text evidence="6">The sequence shown here is derived from an EMBL/GenBank/DDBJ whole genome shotgun (WGS) entry which is preliminary data.</text>
</comment>
<dbReference type="SUPFAM" id="SSF51445">
    <property type="entry name" value="(Trans)glycosidases"/>
    <property type="match status" value="1"/>
</dbReference>
<accession>A0ABV7H7S0</accession>
<dbReference type="Pfam" id="PF02922">
    <property type="entry name" value="CBM_48"/>
    <property type="match status" value="1"/>
</dbReference>
<dbReference type="InterPro" id="IPR014756">
    <property type="entry name" value="Ig_E-set"/>
</dbReference>
<keyword evidence="7" id="KW-1185">Reference proteome</keyword>
<dbReference type="InterPro" id="IPR017853">
    <property type="entry name" value="GH"/>
</dbReference>
<keyword evidence="3 6" id="KW-0326">Glycosidase</keyword>
<name>A0ABV7H7S0_9BURK</name>
<feature type="domain" description="Glycosyl hydrolase family 13 catalytic" evidence="5">
    <location>
        <begin position="171"/>
        <end position="581"/>
    </location>
</feature>
<organism evidence="6 7">
    <name type="scientific">Piscinibacterium candidicorallinum</name>
    <dbReference type="NCBI Taxonomy" id="1793872"/>
    <lineage>
        <taxon>Bacteria</taxon>
        <taxon>Pseudomonadati</taxon>
        <taxon>Pseudomonadota</taxon>
        <taxon>Betaproteobacteria</taxon>
        <taxon>Burkholderiales</taxon>
        <taxon>Piscinibacterium</taxon>
    </lineage>
</organism>
<evidence type="ECO:0000313" key="6">
    <source>
        <dbReference type="EMBL" id="MFC3148190.1"/>
    </source>
</evidence>
<evidence type="ECO:0000256" key="2">
    <source>
        <dbReference type="ARBA" id="ARBA00022801"/>
    </source>
</evidence>
<dbReference type="InterPro" id="IPR006047">
    <property type="entry name" value="GH13_cat_dom"/>
</dbReference>
<evidence type="ECO:0000256" key="1">
    <source>
        <dbReference type="ARBA" id="ARBA00008061"/>
    </source>
</evidence>